<protein>
    <submittedName>
        <fullName evidence="3 4">2TM domain-containing protein</fullName>
    </submittedName>
</protein>
<feature type="transmembrane region" description="Helical" evidence="1">
    <location>
        <begin position="152"/>
        <end position="174"/>
    </location>
</feature>
<evidence type="ECO:0000313" key="4">
    <source>
        <dbReference type="EMBL" id="SEE51595.1"/>
    </source>
</evidence>
<proteinExistence type="predicted"/>
<evidence type="ECO:0000256" key="1">
    <source>
        <dbReference type="SAM" id="Phobius"/>
    </source>
</evidence>
<dbReference type="EMBL" id="LGBR01000001">
    <property type="protein sequence ID" value="KOY52747.1"/>
    <property type="molecule type" value="Genomic_DNA"/>
</dbReference>
<reference evidence="4 6" key="2">
    <citation type="submission" date="2016-10" db="EMBL/GenBank/DDBJ databases">
        <authorList>
            <person name="Varghese N."/>
            <person name="Submissions S."/>
        </authorList>
    </citation>
    <scope>NUCLEOTIDE SEQUENCE [LARGE SCALE GENOMIC DNA]</scope>
    <source>
        <strain evidence="4 6">DSW-5</strain>
    </source>
</reference>
<sequence>MNKMITFNMNINSSDHQLRLKAAKRIEEIKGFYTHLIATFFIPPFLIFINLKTAPQFEWFWFALVAWAVGLIIHWFYVFGSAKFFNNWEANKLNEAMLNHEDKSEFIQEQYYLKTKKKVKEIKGFYVHFGISILAIIIIVLVNLQFVPSFHFFWYAVGGISIGLFFHWFGVFGFSKLGFGKTWEEKKIQEFMNKKN</sequence>
<evidence type="ECO:0000313" key="6">
    <source>
        <dbReference type="Proteomes" id="UP000183071"/>
    </source>
</evidence>
<reference evidence="3 5" key="1">
    <citation type="submission" date="2015-07" db="EMBL/GenBank/DDBJ databases">
        <title>Genome of Polaribacter dokdonenesis DSW-5, isolated from seawater off Dokdo in Korea.</title>
        <authorList>
            <person name="Yoon K."/>
            <person name="Song J.Y."/>
            <person name="Kim J.F."/>
        </authorList>
    </citation>
    <scope>NUCLEOTIDE SEQUENCE [LARGE SCALE GENOMIC DNA]</scope>
    <source>
        <strain evidence="3 5">DSW-5</strain>
    </source>
</reference>
<dbReference type="PATRIC" id="fig|1300348.6.peg.2308"/>
<keyword evidence="1" id="KW-0472">Membrane</keyword>
<dbReference type="AlphaFoldDB" id="A0A0N0CG47"/>
<evidence type="ECO:0000313" key="3">
    <source>
        <dbReference type="EMBL" id="KOY52747.1"/>
    </source>
</evidence>
<feature type="domain" description="2TM" evidence="2">
    <location>
        <begin position="21"/>
        <end position="97"/>
    </location>
</feature>
<feature type="domain" description="2TM" evidence="2">
    <location>
        <begin position="114"/>
        <end position="193"/>
    </location>
</feature>
<comment type="caution">
    <text evidence="3">The sequence shown here is derived from an EMBL/GenBank/DDBJ whole genome shotgun (WGS) entry which is preliminary data.</text>
</comment>
<feature type="transmembrane region" description="Helical" evidence="1">
    <location>
        <begin position="59"/>
        <end position="79"/>
    </location>
</feature>
<keyword evidence="6" id="KW-1185">Reference proteome</keyword>
<dbReference type="Proteomes" id="UP000183071">
    <property type="component" value="Unassembled WGS sequence"/>
</dbReference>
<dbReference type="Pfam" id="PF13239">
    <property type="entry name" value="2TM"/>
    <property type="match status" value="2"/>
</dbReference>
<dbReference type="InterPro" id="IPR025698">
    <property type="entry name" value="2TM_dom"/>
</dbReference>
<keyword evidence="1" id="KW-0812">Transmembrane</keyword>
<keyword evidence="1" id="KW-1133">Transmembrane helix</keyword>
<dbReference type="STRING" id="1300348.I602_2307"/>
<organism evidence="3 5">
    <name type="scientific">Polaribacter dokdonensis DSW-5</name>
    <dbReference type="NCBI Taxonomy" id="1300348"/>
    <lineage>
        <taxon>Bacteria</taxon>
        <taxon>Pseudomonadati</taxon>
        <taxon>Bacteroidota</taxon>
        <taxon>Flavobacteriia</taxon>
        <taxon>Flavobacteriales</taxon>
        <taxon>Flavobacteriaceae</taxon>
    </lineage>
</organism>
<dbReference type="EMBL" id="FNUE01000002">
    <property type="protein sequence ID" value="SEE51595.1"/>
    <property type="molecule type" value="Genomic_DNA"/>
</dbReference>
<gene>
    <name evidence="3" type="ORF">I602_2307</name>
    <name evidence="4" type="ORF">SAMN05444353_2082</name>
</gene>
<feature type="transmembrane region" description="Helical" evidence="1">
    <location>
        <begin position="32"/>
        <end position="53"/>
    </location>
</feature>
<name>A0A0N0CG47_9FLAO</name>
<feature type="transmembrane region" description="Helical" evidence="1">
    <location>
        <begin position="125"/>
        <end position="146"/>
    </location>
</feature>
<evidence type="ECO:0000259" key="2">
    <source>
        <dbReference type="Pfam" id="PF13239"/>
    </source>
</evidence>
<accession>A0A0N0CG47</accession>
<evidence type="ECO:0000313" key="5">
    <source>
        <dbReference type="Proteomes" id="UP000037716"/>
    </source>
</evidence>
<dbReference type="Proteomes" id="UP000037716">
    <property type="component" value="Unassembled WGS sequence"/>
</dbReference>